<dbReference type="SUPFAM" id="SSF111331">
    <property type="entry name" value="NAD kinase/diacylglycerol kinase-like"/>
    <property type="match status" value="1"/>
</dbReference>
<dbReference type="InterPro" id="IPR001206">
    <property type="entry name" value="Diacylglycerol_kinase_cat_dom"/>
</dbReference>
<dbReference type="InterPro" id="IPR045540">
    <property type="entry name" value="YegS/DAGK_C"/>
</dbReference>
<proteinExistence type="predicted"/>
<accession>A0A2S7KA22</accession>
<dbReference type="Pfam" id="PF00781">
    <property type="entry name" value="DAGK_cat"/>
    <property type="match status" value="1"/>
</dbReference>
<dbReference type="Pfam" id="PF19279">
    <property type="entry name" value="YegS_C"/>
    <property type="match status" value="1"/>
</dbReference>
<name>A0A2S7KA22_9PROT</name>
<evidence type="ECO:0000313" key="2">
    <source>
        <dbReference type="EMBL" id="PQA89370.1"/>
    </source>
</evidence>
<dbReference type="InterPro" id="IPR016064">
    <property type="entry name" value="NAD/diacylglycerol_kinase_sf"/>
</dbReference>
<evidence type="ECO:0000313" key="3">
    <source>
        <dbReference type="Proteomes" id="UP000239504"/>
    </source>
</evidence>
<keyword evidence="3" id="KW-1185">Reference proteome</keyword>
<dbReference type="EMBL" id="PJCH01000001">
    <property type="protein sequence ID" value="PQA89370.1"/>
    <property type="molecule type" value="Genomic_DNA"/>
</dbReference>
<feature type="domain" description="DAGKc" evidence="1">
    <location>
        <begin position="16"/>
        <end position="149"/>
    </location>
</feature>
<sequence>MRNRPFSRLFMHERIAANMKASVFINTHSGSVEAAGADNVSSLIAARLEEAGLDADIACGDPGDFKEFCDCLKRPDDLAMAVIAGGDGTFAMAAEAFAHAPAPVAFLPAGTMNLITHDLGIDANLEDAIGDFLNWRPKKIDVGRINDRTFLNNVVFGDYAEVAEAREHLRQAPTLEERLGAISEAAYTLFHSAPARFELTVSGEVMKVRSNMLMIANNRYTGAVGMRPTRDRLDRGKLALYLADSRDGVDLVARVLEVLRGDIDASEAIDQREATQCVVRAEDDCVTVAVDGEPMALASPVEARIEPRALTVLCPE</sequence>
<dbReference type="InterPro" id="IPR017438">
    <property type="entry name" value="ATP-NAD_kinase_N"/>
</dbReference>
<dbReference type="Gene3D" id="3.40.50.10330">
    <property type="entry name" value="Probable inorganic polyphosphate/atp-NAD kinase, domain 1"/>
    <property type="match status" value="1"/>
</dbReference>
<dbReference type="AlphaFoldDB" id="A0A2S7KA22"/>
<gene>
    <name evidence="2" type="ORF">CW354_00390</name>
</gene>
<dbReference type="OrthoDB" id="142078at2"/>
<dbReference type="Proteomes" id="UP000239504">
    <property type="component" value="Unassembled WGS sequence"/>
</dbReference>
<organism evidence="2 3">
    <name type="scientific">Hyphococcus luteus</name>
    <dbReference type="NCBI Taxonomy" id="2058213"/>
    <lineage>
        <taxon>Bacteria</taxon>
        <taxon>Pseudomonadati</taxon>
        <taxon>Pseudomonadota</taxon>
        <taxon>Alphaproteobacteria</taxon>
        <taxon>Parvularculales</taxon>
        <taxon>Parvularculaceae</taxon>
        <taxon>Hyphococcus</taxon>
    </lineage>
</organism>
<dbReference type="PROSITE" id="PS50146">
    <property type="entry name" value="DAGK"/>
    <property type="match status" value="1"/>
</dbReference>
<evidence type="ECO:0000259" key="1">
    <source>
        <dbReference type="PROSITE" id="PS50146"/>
    </source>
</evidence>
<reference evidence="2 3" key="1">
    <citation type="submission" date="2017-12" db="EMBL/GenBank/DDBJ databases">
        <authorList>
            <person name="Hurst M.R.H."/>
        </authorList>
    </citation>
    <scope>NUCLEOTIDE SEQUENCE [LARGE SCALE GENOMIC DNA]</scope>
    <source>
        <strain evidence="2 3">SY-3-19</strain>
    </source>
</reference>
<comment type="caution">
    <text evidence="2">The sequence shown here is derived from an EMBL/GenBank/DDBJ whole genome shotgun (WGS) entry which is preliminary data.</text>
</comment>
<dbReference type="GO" id="GO:0016301">
    <property type="term" value="F:kinase activity"/>
    <property type="evidence" value="ECO:0007669"/>
    <property type="project" value="InterPro"/>
</dbReference>
<dbReference type="Gene3D" id="2.60.200.40">
    <property type="match status" value="1"/>
</dbReference>
<protein>
    <recommendedName>
        <fullName evidence="1">DAGKc domain-containing protein</fullName>
    </recommendedName>
</protein>